<protein>
    <submittedName>
        <fullName evidence="1">Uncharacterized protein</fullName>
    </submittedName>
</protein>
<dbReference type="EMBL" id="LAZR01018132">
    <property type="protein sequence ID" value="KKL97591.1"/>
    <property type="molecule type" value="Genomic_DNA"/>
</dbReference>
<name>A0A0F9H3K9_9ZZZZ</name>
<proteinExistence type="predicted"/>
<dbReference type="AlphaFoldDB" id="A0A0F9H3K9"/>
<comment type="caution">
    <text evidence="1">The sequence shown here is derived from an EMBL/GenBank/DDBJ whole genome shotgun (WGS) entry which is preliminary data.</text>
</comment>
<accession>A0A0F9H3K9</accession>
<gene>
    <name evidence="1" type="ORF">LCGC14_1833000</name>
</gene>
<reference evidence="1" key="1">
    <citation type="journal article" date="2015" name="Nature">
        <title>Complex archaea that bridge the gap between prokaryotes and eukaryotes.</title>
        <authorList>
            <person name="Spang A."/>
            <person name="Saw J.H."/>
            <person name="Jorgensen S.L."/>
            <person name="Zaremba-Niedzwiedzka K."/>
            <person name="Martijn J."/>
            <person name="Lind A.E."/>
            <person name="van Eijk R."/>
            <person name="Schleper C."/>
            <person name="Guy L."/>
            <person name="Ettema T.J."/>
        </authorList>
    </citation>
    <scope>NUCLEOTIDE SEQUENCE</scope>
</reference>
<evidence type="ECO:0000313" key="1">
    <source>
        <dbReference type="EMBL" id="KKL97591.1"/>
    </source>
</evidence>
<sequence length="45" mass="5123">MSGDILGKLKEEREQRGIDIMGGKKIGIPNEPKLPKFKDLELPRF</sequence>
<organism evidence="1">
    <name type="scientific">marine sediment metagenome</name>
    <dbReference type="NCBI Taxonomy" id="412755"/>
    <lineage>
        <taxon>unclassified sequences</taxon>
        <taxon>metagenomes</taxon>
        <taxon>ecological metagenomes</taxon>
    </lineage>
</organism>